<dbReference type="OrthoDB" id="4523379at2759"/>
<keyword evidence="8 9" id="KW-0119">Carbohydrate metabolism</keyword>
<evidence type="ECO:0000256" key="3">
    <source>
        <dbReference type="ARBA" id="ARBA00022741"/>
    </source>
</evidence>
<dbReference type="EC" id="2.7.1.15" evidence="9"/>
<comment type="function">
    <text evidence="9">Catalyzes the phosphorylation of ribose at O-5 in a reaction requiring ATP and magnesium. The resulting D-ribose-5-phosphate can then be used either for sythesis of nucleotides, histidine, and tryptophan, or as a component of the pentose phosphate pathway.</text>
</comment>
<name>A0A0F4YYM7_RASE3</name>
<feature type="binding site" evidence="9">
    <location>
        <position position="280"/>
    </location>
    <ligand>
        <name>substrate</name>
    </ligand>
</feature>
<dbReference type="GO" id="GO:0005634">
    <property type="term" value="C:nucleus"/>
    <property type="evidence" value="ECO:0007669"/>
    <property type="project" value="UniProtKB-SubCell"/>
</dbReference>
<evidence type="ECO:0000256" key="4">
    <source>
        <dbReference type="ARBA" id="ARBA00022777"/>
    </source>
</evidence>
<evidence type="ECO:0000256" key="2">
    <source>
        <dbReference type="ARBA" id="ARBA00022723"/>
    </source>
</evidence>
<dbReference type="Proteomes" id="UP000053958">
    <property type="component" value="Unassembled WGS sequence"/>
</dbReference>
<feature type="binding site" evidence="9">
    <location>
        <begin position="279"/>
        <end position="280"/>
    </location>
    <ligand>
        <name>ATP</name>
        <dbReference type="ChEBI" id="CHEBI:30616"/>
    </ligand>
</feature>
<dbReference type="Gene3D" id="3.40.1190.20">
    <property type="match status" value="1"/>
</dbReference>
<feature type="binding site" evidence="9">
    <location>
        <position position="316"/>
    </location>
    <ligand>
        <name>K(+)</name>
        <dbReference type="ChEBI" id="CHEBI:29103"/>
    </ligand>
</feature>
<comment type="caution">
    <text evidence="9">Lacks conserved residue(s) required for the propagation of feature annotation.</text>
</comment>
<feature type="binding site" evidence="9">
    <location>
        <begin position="14"/>
        <end position="16"/>
    </location>
    <ligand>
        <name>substrate</name>
    </ligand>
</feature>
<evidence type="ECO:0000256" key="6">
    <source>
        <dbReference type="ARBA" id="ARBA00022842"/>
    </source>
</evidence>
<feature type="binding site" evidence="9">
    <location>
        <position position="274"/>
    </location>
    <ligand>
        <name>K(+)</name>
        <dbReference type="ChEBI" id="CHEBI:29103"/>
    </ligand>
</feature>
<dbReference type="PRINTS" id="PR00990">
    <property type="entry name" value="RIBOKINASE"/>
</dbReference>
<dbReference type="Pfam" id="PF00294">
    <property type="entry name" value="PfkB"/>
    <property type="match status" value="1"/>
</dbReference>
<dbReference type="GeneID" id="25315616"/>
<keyword evidence="6 9" id="KW-0460">Magnesium</keyword>
<feature type="binding site" evidence="9">
    <location>
        <position position="321"/>
    </location>
    <ligand>
        <name>K(+)</name>
        <dbReference type="ChEBI" id="CHEBI:29103"/>
    </ligand>
</feature>
<feature type="binding site" evidence="9">
    <location>
        <position position="325"/>
    </location>
    <ligand>
        <name>K(+)</name>
        <dbReference type="ChEBI" id="CHEBI:29103"/>
    </ligand>
</feature>
<evidence type="ECO:0000256" key="8">
    <source>
        <dbReference type="ARBA" id="ARBA00023277"/>
    </source>
</evidence>
<accession>A0A0F4YYM7</accession>
<dbReference type="PANTHER" id="PTHR10584:SF166">
    <property type="entry name" value="RIBOKINASE"/>
    <property type="match status" value="1"/>
</dbReference>
<proteinExistence type="inferred from homology"/>
<dbReference type="InterPro" id="IPR029056">
    <property type="entry name" value="Ribokinase-like"/>
</dbReference>
<dbReference type="AlphaFoldDB" id="A0A0F4YYM7"/>
<dbReference type="InterPro" id="IPR002139">
    <property type="entry name" value="Ribo/fructo_kinase"/>
</dbReference>
<dbReference type="RefSeq" id="XP_013329335.1">
    <property type="nucleotide sequence ID" value="XM_013473881.1"/>
</dbReference>
<keyword evidence="2 9" id="KW-0479">Metal-binding</keyword>
<keyword evidence="9" id="KW-0963">Cytoplasm</keyword>
<feature type="binding site" evidence="9">
    <location>
        <position position="207"/>
    </location>
    <ligand>
        <name>ATP</name>
        <dbReference type="ChEBI" id="CHEBI:30616"/>
    </ligand>
</feature>
<comment type="similarity">
    <text evidence="9">Belongs to the carbohydrate kinase PfkB family. Ribokinase subfamily.</text>
</comment>
<evidence type="ECO:0000259" key="10">
    <source>
        <dbReference type="Pfam" id="PF00294"/>
    </source>
</evidence>
<keyword evidence="12" id="KW-1185">Reference proteome</keyword>
<dbReference type="STRING" id="1408163.A0A0F4YYM7"/>
<dbReference type="InterPro" id="IPR011611">
    <property type="entry name" value="PfkB_dom"/>
</dbReference>
<dbReference type="CDD" id="cd01174">
    <property type="entry name" value="ribokinase"/>
    <property type="match status" value="1"/>
</dbReference>
<evidence type="ECO:0000256" key="9">
    <source>
        <dbReference type="HAMAP-Rule" id="MF_03215"/>
    </source>
</evidence>
<keyword evidence="5 9" id="KW-0067">ATP-binding</keyword>
<evidence type="ECO:0000313" key="12">
    <source>
        <dbReference type="Proteomes" id="UP000053958"/>
    </source>
</evidence>
<evidence type="ECO:0000313" key="11">
    <source>
        <dbReference type="EMBL" id="KKA22723.1"/>
    </source>
</evidence>
<dbReference type="GO" id="GO:0046872">
    <property type="term" value="F:metal ion binding"/>
    <property type="evidence" value="ECO:0007669"/>
    <property type="project" value="UniProtKB-KW"/>
</dbReference>
<dbReference type="GO" id="GO:0019303">
    <property type="term" value="P:D-ribose catabolic process"/>
    <property type="evidence" value="ECO:0007669"/>
    <property type="project" value="UniProtKB-UniRule"/>
</dbReference>
<comment type="activity regulation">
    <text evidence="9">Activated by a monovalent cation that binds near, but not in, the active site. The most likely occupant of the site in vivo is potassium. Ion binding induces a conformational change that may alter substrate affinity.</text>
</comment>
<comment type="caution">
    <text evidence="11">The sequence shown here is derived from an EMBL/GenBank/DDBJ whole genome shotgun (WGS) entry which is preliminary data.</text>
</comment>
<keyword evidence="4 9" id="KW-0418">Kinase</keyword>
<dbReference type="InterPro" id="IPR011877">
    <property type="entry name" value="Ribokinase"/>
</dbReference>
<feature type="active site" description="Proton acceptor" evidence="9">
    <location>
        <position position="280"/>
    </location>
</feature>
<comment type="subcellular location">
    <subcellularLocation>
        <location evidence="9">Cytoplasm</location>
    </subcellularLocation>
    <subcellularLocation>
        <location evidence="9">Nucleus</location>
    </subcellularLocation>
</comment>
<feature type="binding site" evidence="9">
    <location>
        <position position="276"/>
    </location>
    <ligand>
        <name>K(+)</name>
        <dbReference type="ChEBI" id="CHEBI:29103"/>
    </ligand>
</feature>
<dbReference type="HAMAP" id="MF_01987">
    <property type="entry name" value="Ribokinase"/>
    <property type="match status" value="1"/>
</dbReference>
<dbReference type="GO" id="GO:0004747">
    <property type="term" value="F:ribokinase activity"/>
    <property type="evidence" value="ECO:0007669"/>
    <property type="project" value="UniProtKB-UniRule"/>
</dbReference>
<gene>
    <name evidence="11" type="ORF">T310_3266</name>
</gene>
<keyword evidence="1 9" id="KW-0808">Transferase</keyword>
<feature type="domain" description="Carbohydrate kinase PfkB" evidence="10">
    <location>
        <begin position="7"/>
        <end position="328"/>
    </location>
</feature>
<sequence>MSSSPIIAVVGGLNMDTVFETERMPDLGESMDAISLANYPGGKGANTAIATYRASHNKPTGNGAVQARENGEIRVFMNGAVGDDDFGVELRTKLEENGIDVSGVRTLAGEKSGTCAVIVDVDSGESRNIAYQGANLRWTPREPDSVECLAGGAKPDLVVTHLGVRREPVEQVLETASKNGVDTILNPSPAVYLVSSTYQNVTHLLMNETESAMLSGRPIKVFDNPDVWKAAAQHFISLGVKNVVITLAAKGAYYATYTGDTGLVDAEKSVKVVDTTGAGDTFVGTYAVEYIRQKQRGEEWDIRKAIARACKASARTIERLGAQESIPWADEIDRK</sequence>
<dbReference type="PANTHER" id="PTHR10584">
    <property type="entry name" value="SUGAR KINASE"/>
    <property type="match status" value="1"/>
</dbReference>
<comment type="catalytic activity">
    <reaction evidence="9">
        <text>D-ribose + ATP = D-ribose 5-phosphate + ADP + H(+)</text>
        <dbReference type="Rhea" id="RHEA:13697"/>
        <dbReference type="ChEBI" id="CHEBI:15378"/>
        <dbReference type="ChEBI" id="CHEBI:30616"/>
        <dbReference type="ChEBI" id="CHEBI:47013"/>
        <dbReference type="ChEBI" id="CHEBI:78346"/>
        <dbReference type="ChEBI" id="CHEBI:456216"/>
        <dbReference type="EC" id="2.7.1.15"/>
    </reaction>
</comment>
<evidence type="ECO:0000256" key="5">
    <source>
        <dbReference type="ARBA" id="ARBA00022840"/>
    </source>
</evidence>
<feature type="binding site" evidence="9">
    <location>
        <begin position="42"/>
        <end position="46"/>
    </location>
    <ligand>
        <name>substrate</name>
    </ligand>
</feature>
<dbReference type="GO" id="GO:0005524">
    <property type="term" value="F:ATP binding"/>
    <property type="evidence" value="ECO:0007669"/>
    <property type="project" value="UniProtKB-UniRule"/>
</dbReference>
<dbReference type="EMBL" id="LASV01000129">
    <property type="protein sequence ID" value="KKA22723.1"/>
    <property type="molecule type" value="Genomic_DNA"/>
</dbReference>
<dbReference type="GO" id="GO:0005737">
    <property type="term" value="C:cytoplasm"/>
    <property type="evidence" value="ECO:0007669"/>
    <property type="project" value="UniProtKB-SubCell"/>
</dbReference>
<evidence type="ECO:0000256" key="1">
    <source>
        <dbReference type="ARBA" id="ARBA00022679"/>
    </source>
</evidence>
<organism evidence="11 12">
    <name type="scientific">Rasamsonia emersonii (strain ATCC 16479 / CBS 393.64 / IMI 116815)</name>
    <dbReference type="NCBI Taxonomy" id="1408163"/>
    <lineage>
        <taxon>Eukaryota</taxon>
        <taxon>Fungi</taxon>
        <taxon>Dikarya</taxon>
        <taxon>Ascomycota</taxon>
        <taxon>Pezizomycotina</taxon>
        <taxon>Eurotiomycetes</taxon>
        <taxon>Eurotiomycetidae</taxon>
        <taxon>Eurotiales</taxon>
        <taxon>Trichocomaceae</taxon>
        <taxon>Rasamsonia</taxon>
    </lineage>
</organism>
<keyword evidence="9" id="KW-0539">Nucleus</keyword>
<dbReference type="SUPFAM" id="SSF53613">
    <property type="entry name" value="Ribokinase-like"/>
    <property type="match status" value="1"/>
</dbReference>
<comment type="pathway">
    <text evidence="9">Carbohydrate metabolism; D-ribose degradation; D-ribose 5-phosphate from beta-D-ribopyranose: step 2/2.</text>
</comment>
<evidence type="ECO:0000256" key="7">
    <source>
        <dbReference type="ARBA" id="ARBA00022958"/>
    </source>
</evidence>
<keyword evidence="3 9" id="KW-0547">Nucleotide-binding</keyword>
<comment type="subunit">
    <text evidence="9">Homodimer.</text>
</comment>
<reference evidence="11 12" key="1">
    <citation type="submission" date="2015-04" db="EMBL/GenBank/DDBJ databases">
        <authorList>
            <person name="Heijne W.H."/>
            <person name="Fedorova N.D."/>
            <person name="Nierman W.C."/>
            <person name="Vollebregt A.W."/>
            <person name="Zhao Z."/>
            <person name="Wu L."/>
            <person name="Kumar M."/>
            <person name="Stam H."/>
            <person name="van den Berg M.A."/>
            <person name="Pel H.J."/>
        </authorList>
    </citation>
    <scope>NUCLEOTIDE SEQUENCE [LARGE SCALE GENOMIC DNA]</scope>
    <source>
        <strain evidence="11 12">CBS 393.64</strain>
    </source>
</reference>
<protein>
    <recommendedName>
        <fullName evidence="9">Ribokinase</fullName>
        <shortName evidence="9">RK</shortName>
        <ecNumber evidence="9">2.7.1.15</ecNumber>
    </recommendedName>
</protein>
<dbReference type="UniPathway" id="UPA00916">
    <property type="reaction ID" value="UER00889"/>
</dbReference>
<keyword evidence="7 9" id="KW-0630">Potassium</keyword>
<comment type="cofactor">
    <cofactor evidence="9">
        <name>Mg(2+)</name>
        <dbReference type="ChEBI" id="CHEBI:18420"/>
    </cofactor>
    <text evidence="9">Requires a divalent cation, most likely magnesium in vivo, as an electrophilic catalyst to aid phosphoryl group transfer. It is the chelate of the metal and the nucleotide that is the actual substrate.</text>
</comment>
<feature type="binding site" evidence="9">
    <location>
        <position position="319"/>
    </location>
    <ligand>
        <name>K(+)</name>
        <dbReference type="ChEBI" id="CHEBI:29103"/>
    </ligand>
</feature>